<sequence length="136" mass="16769">DFEALNLKNIRKSPLKEDIRYNEKFSNRDNCYRSSKYCNDRTNRFTDHNRHNKYESGSKYTRHSPENHRTKNVKEHSQTNNLRNDYKNGRPRVLRSPPTDKYNRSKSRDRRPFDRENYYEKQRHSPHNYEYSTVKH</sequence>
<proteinExistence type="predicted"/>
<organism evidence="2">
    <name type="scientific">Pararge aegeria</name>
    <name type="common">speckled wood butterfly</name>
    <dbReference type="NCBI Taxonomy" id="116150"/>
    <lineage>
        <taxon>Eukaryota</taxon>
        <taxon>Metazoa</taxon>
        <taxon>Ecdysozoa</taxon>
        <taxon>Arthropoda</taxon>
        <taxon>Hexapoda</taxon>
        <taxon>Insecta</taxon>
        <taxon>Pterygota</taxon>
        <taxon>Neoptera</taxon>
        <taxon>Endopterygota</taxon>
        <taxon>Lepidoptera</taxon>
        <taxon>Glossata</taxon>
        <taxon>Ditrysia</taxon>
        <taxon>Papilionoidea</taxon>
        <taxon>Nymphalidae</taxon>
        <taxon>Satyrinae</taxon>
        <taxon>Satyrini</taxon>
        <taxon>Parargina</taxon>
        <taxon>Pararge</taxon>
    </lineage>
</organism>
<feature type="compositionally biased region" description="Basic and acidic residues" evidence="1">
    <location>
        <begin position="110"/>
        <end position="123"/>
    </location>
</feature>
<evidence type="ECO:0000313" key="2">
    <source>
        <dbReference type="EMBL" id="JAA81832.1"/>
    </source>
</evidence>
<evidence type="ECO:0000256" key="1">
    <source>
        <dbReference type="SAM" id="MobiDB-lite"/>
    </source>
</evidence>
<dbReference type="AlphaFoldDB" id="S4PU85"/>
<reference evidence="2" key="1">
    <citation type="journal article" date="2013" name="BMC Genomics">
        <title>Unscrambling butterfly oogenesis.</title>
        <authorList>
            <person name="Carter J.M."/>
            <person name="Baker S.C."/>
            <person name="Pink R."/>
            <person name="Carter D.R."/>
            <person name="Collins A."/>
            <person name="Tomlin J."/>
            <person name="Gibbs M."/>
            <person name="Breuker C.J."/>
        </authorList>
    </citation>
    <scope>NUCLEOTIDE SEQUENCE</scope>
    <source>
        <tissue evidence="2">Ovary</tissue>
    </source>
</reference>
<reference evidence="2" key="2">
    <citation type="submission" date="2013-05" db="EMBL/GenBank/DDBJ databases">
        <authorList>
            <person name="Carter J.-M."/>
            <person name="Baker S.C."/>
            <person name="Pink R."/>
            <person name="Carter D.R.F."/>
            <person name="Collins A."/>
            <person name="Tomlin J."/>
            <person name="Gibbs M."/>
            <person name="Breuker C.J."/>
        </authorList>
    </citation>
    <scope>NUCLEOTIDE SEQUENCE</scope>
    <source>
        <tissue evidence="2">Ovary</tissue>
    </source>
</reference>
<feature type="region of interest" description="Disordered" evidence="1">
    <location>
        <begin position="30"/>
        <end position="136"/>
    </location>
</feature>
<feature type="non-terminal residue" evidence="2">
    <location>
        <position position="1"/>
    </location>
</feature>
<accession>S4PU85</accession>
<protein>
    <submittedName>
        <fullName evidence="2">GATA zinc finger domain-containing protein 14</fullName>
    </submittedName>
</protein>
<dbReference type="EMBL" id="GAIX01010728">
    <property type="protein sequence ID" value="JAA81832.1"/>
    <property type="molecule type" value="Transcribed_RNA"/>
</dbReference>
<feature type="non-terminal residue" evidence="2">
    <location>
        <position position="136"/>
    </location>
</feature>
<feature type="compositionally biased region" description="Basic and acidic residues" evidence="1">
    <location>
        <begin position="38"/>
        <end position="56"/>
    </location>
</feature>
<feature type="compositionally biased region" description="Basic and acidic residues" evidence="1">
    <location>
        <begin position="63"/>
        <end position="77"/>
    </location>
</feature>
<name>S4PU85_9NEOP</name>